<comment type="caution">
    <text evidence="3">The sequence shown here is derived from an EMBL/GenBank/DDBJ whole genome shotgun (WGS) entry which is preliminary data.</text>
</comment>
<feature type="compositionally biased region" description="Basic residues" evidence="1">
    <location>
        <begin position="158"/>
        <end position="172"/>
    </location>
</feature>
<gene>
    <name evidence="3" type="ORF">H9784_04420</name>
</gene>
<dbReference type="AlphaFoldDB" id="A0A9D2HN78"/>
<accession>A0A9D2HN78</accession>
<evidence type="ECO:0000313" key="4">
    <source>
        <dbReference type="Proteomes" id="UP000823821"/>
    </source>
</evidence>
<organism evidence="3 4">
    <name type="scientific">Candidatus Desulfovibrio intestinavium</name>
    <dbReference type="NCBI Taxonomy" id="2838534"/>
    <lineage>
        <taxon>Bacteria</taxon>
        <taxon>Pseudomonadati</taxon>
        <taxon>Thermodesulfobacteriota</taxon>
        <taxon>Desulfovibrionia</taxon>
        <taxon>Desulfovibrionales</taxon>
        <taxon>Desulfovibrionaceae</taxon>
        <taxon>Desulfovibrio</taxon>
    </lineage>
</organism>
<feature type="chain" id="PRO_5038712504" evidence="2">
    <location>
        <begin position="25"/>
        <end position="172"/>
    </location>
</feature>
<feature type="signal peptide" evidence="2">
    <location>
        <begin position="1"/>
        <end position="24"/>
    </location>
</feature>
<reference evidence="3" key="1">
    <citation type="journal article" date="2021" name="PeerJ">
        <title>Extensive microbial diversity within the chicken gut microbiome revealed by metagenomics and culture.</title>
        <authorList>
            <person name="Gilroy R."/>
            <person name="Ravi A."/>
            <person name="Getino M."/>
            <person name="Pursley I."/>
            <person name="Horton D.L."/>
            <person name="Alikhan N.F."/>
            <person name="Baker D."/>
            <person name="Gharbi K."/>
            <person name="Hall N."/>
            <person name="Watson M."/>
            <person name="Adriaenssens E.M."/>
            <person name="Foster-Nyarko E."/>
            <person name="Jarju S."/>
            <person name="Secka A."/>
            <person name="Antonio M."/>
            <person name="Oren A."/>
            <person name="Chaudhuri R.R."/>
            <person name="La Ragione R."/>
            <person name="Hildebrand F."/>
            <person name="Pallen M.J."/>
        </authorList>
    </citation>
    <scope>NUCLEOTIDE SEQUENCE</scope>
    <source>
        <strain evidence="3">5032</strain>
    </source>
</reference>
<keyword evidence="2" id="KW-0732">Signal</keyword>
<evidence type="ECO:0000256" key="1">
    <source>
        <dbReference type="SAM" id="MobiDB-lite"/>
    </source>
</evidence>
<evidence type="ECO:0000313" key="3">
    <source>
        <dbReference type="EMBL" id="HJA78803.1"/>
    </source>
</evidence>
<feature type="compositionally biased region" description="Pro residues" evidence="1">
    <location>
        <begin position="77"/>
        <end position="101"/>
    </location>
</feature>
<dbReference type="EMBL" id="DWZD01000029">
    <property type="protein sequence ID" value="HJA78803.1"/>
    <property type="molecule type" value="Genomic_DNA"/>
</dbReference>
<feature type="compositionally biased region" description="Basic and acidic residues" evidence="1">
    <location>
        <begin position="134"/>
        <end position="157"/>
    </location>
</feature>
<dbReference type="Proteomes" id="UP000823821">
    <property type="component" value="Unassembled WGS sequence"/>
</dbReference>
<name>A0A9D2HN78_9BACT</name>
<proteinExistence type="predicted"/>
<evidence type="ECO:0000256" key="2">
    <source>
        <dbReference type="SAM" id="SignalP"/>
    </source>
</evidence>
<feature type="region of interest" description="Disordered" evidence="1">
    <location>
        <begin position="35"/>
        <end position="172"/>
    </location>
</feature>
<reference evidence="3" key="2">
    <citation type="submission" date="2021-04" db="EMBL/GenBank/DDBJ databases">
        <authorList>
            <person name="Gilroy R."/>
        </authorList>
    </citation>
    <scope>NUCLEOTIDE SEQUENCE</scope>
    <source>
        <strain evidence="3">5032</strain>
    </source>
</reference>
<feature type="compositionally biased region" description="Basic and acidic residues" evidence="1">
    <location>
        <begin position="36"/>
        <end position="73"/>
    </location>
</feature>
<sequence>MLHPGKLLAGLLLCGGLSGLTAQAAPVREAILCPDGEARPLLVERTRPERPHWDNRYGGDRRRPYWDRPEDRRRPVRPPYAQPPQRPYPGPYGYQPPPSMPGYPFGYDPRPPRQAYPFGYDPRNPQPDYPFGYDPRRRAPHHEYYDSWDDPRDDGHHRGWRKRGHHRRHDWI</sequence>
<protein>
    <submittedName>
        <fullName evidence="3">Uncharacterized protein</fullName>
    </submittedName>
</protein>